<dbReference type="CDD" id="cd00093">
    <property type="entry name" value="HTH_XRE"/>
    <property type="match status" value="1"/>
</dbReference>
<evidence type="ECO:0000313" key="4">
    <source>
        <dbReference type="Proteomes" id="UP000260862"/>
    </source>
</evidence>
<dbReference type="PANTHER" id="PTHR46558">
    <property type="entry name" value="TRACRIPTIONAL REGULATORY PROTEIN-RELATED-RELATED"/>
    <property type="match status" value="1"/>
</dbReference>
<dbReference type="Proteomes" id="UP000260862">
    <property type="component" value="Unassembled WGS sequence"/>
</dbReference>
<gene>
    <name evidence="3" type="ORF">DXD04_07405</name>
</gene>
<dbReference type="RefSeq" id="WP_022053187.1">
    <property type="nucleotide sequence ID" value="NZ_CABOGR010000011.1"/>
</dbReference>
<dbReference type="SUPFAM" id="SSF47413">
    <property type="entry name" value="lambda repressor-like DNA-binding domains"/>
    <property type="match status" value="1"/>
</dbReference>
<dbReference type="InterPro" id="IPR010982">
    <property type="entry name" value="Lambda_DNA-bd_dom_sf"/>
</dbReference>
<evidence type="ECO:0000256" key="1">
    <source>
        <dbReference type="ARBA" id="ARBA00023125"/>
    </source>
</evidence>
<evidence type="ECO:0000313" key="3">
    <source>
        <dbReference type="EMBL" id="RGK56327.1"/>
    </source>
</evidence>
<accession>A0A3E4N2X6</accession>
<comment type="caution">
    <text evidence="3">The sequence shown here is derived from an EMBL/GenBank/DDBJ whole genome shotgun (WGS) entry which is preliminary data.</text>
</comment>
<dbReference type="InterPro" id="IPR001387">
    <property type="entry name" value="Cro/C1-type_HTH"/>
</dbReference>
<reference evidence="3 4" key="1">
    <citation type="submission" date="2018-08" db="EMBL/GenBank/DDBJ databases">
        <title>A genome reference for cultivated species of the human gut microbiota.</title>
        <authorList>
            <person name="Zou Y."/>
            <person name="Xue W."/>
            <person name="Luo G."/>
        </authorList>
    </citation>
    <scope>NUCLEOTIDE SEQUENCE [LARGE SCALE GENOMIC DNA]</scope>
    <source>
        <strain evidence="3 4">TF10-3AC</strain>
    </source>
</reference>
<proteinExistence type="predicted"/>
<dbReference type="PANTHER" id="PTHR46558:SF11">
    <property type="entry name" value="HTH-TYPE TRANSCRIPTIONAL REGULATOR XRE"/>
    <property type="match status" value="1"/>
</dbReference>
<evidence type="ECO:0000259" key="2">
    <source>
        <dbReference type="PROSITE" id="PS50943"/>
    </source>
</evidence>
<dbReference type="SMART" id="SM00530">
    <property type="entry name" value="HTH_XRE"/>
    <property type="match status" value="1"/>
</dbReference>
<protein>
    <submittedName>
        <fullName evidence="3">XRE family transcriptional regulator</fullName>
    </submittedName>
</protein>
<dbReference type="Gene3D" id="1.10.260.40">
    <property type="entry name" value="lambda repressor-like DNA-binding domains"/>
    <property type="match status" value="1"/>
</dbReference>
<feature type="domain" description="HTH cro/C1-type" evidence="2">
    <location>
        <begin position="11"/>
        <end position="65"/>
    </location>
</feature>
<dbReference type="EMBL" id="QSQT01000011">
    <property type="protein sequence ID" value="RGK56327.1"/>
    <property type="molecule type" value="Genomic_DNA"/>
</dbReference>
<dbReference type="PROSITE" id="PS50943">
    <property type="entry name" value="HTH_CROC1"/>
    <property type="match status" value="1"/>
</dbReference>
<sequence>MGLDQVIGKNIKAFREHLNYTQQEISDYLGISQPAYVKYEKGETVVPLEAMEKLATLYNVDEYDLMEENEQLFQTSVACAYRKTGNIGNLGQISQFQKIVRNYIQMCNELEK</sequence>
<keyword evidence="4" id="KW-1185">Reference proteome</keyword>
<keyword evidence="1" id="KW-0238">DNA-binding</keyword>
<name>A0A3E4N2X6_9BACT</name>
<dbReference type="Pfam" id="PF01381">
    <property type="entry name" value="HTH_3"/>
    <property type="match status" value="1"/>
</dbReference>
<dbReference type="GO" id="GO:0003677">
    <property type="term" value="F:DNA binding"/>
    <property type="evidence" value="ECO:0007669"/>
    <property type="project" value="UniProtKB-KW"/>
</dbReference>
<organism evidence="3 4">
    <name type="scientific">Phocaeicola plebeius</name>
    <dbReference type="NCBI Taxonomy" id="310297"/>
    <lineage>
        <taxon>Bacteria</taxon>
        <taxon>Pseudomonadati</taxon>
        <taxon>Bacteroidota</taxon>
        <taxon>Bacteroidia</taxon>
        <taxon>Bacteroidales</taxon>
        <taxon>Bacteroidaceae</taxon>
        <taxon>Phocaeicola</taxon>
    </lineage>
</organism>
<dbReference type="AlphaFoldDB" id="A0A3E4N2X6"/>